<dbReference type="Proteomes" id="UP000799757">
    <property type="component" value="Unassembled WGS sequence"/>
</dbReference>
<evidence type="ECO:0000256" key="9">
    <source>
        <dbReference type="PROSITE-ProRule" id="PRU00175"/>
    </source>
</evidence>
<organism evidence="12 13">
    <name type="scientific">Melanomma pulvis-pyrius CBS 109.77</name>
    <dbReference type="NCBI Taxonomy" id="1314802"/>
    <lineage>
        <taxon>Eukaryota</taxon>
        <taxon>Fungi</taxon>
        <taxon>Dikarya</taxon>
        <taxon>Ascomycota</taxon>
        <taxon>Pezizomycotina</taxon>
        <taxon>Dothideomycetes</taxon>
        <taxon>Pleosporomycetidae</taxon>
        <taxon>Pleosporales</taxon>
        <taxon>Melanommataceae</taxon>
        <taxon>Melanomma</taxon>
    </lineage>
</organism>
<keyword evidence="7" id="KW-0833">Ubl conjugation pathway</keyword>
<evidence type="ECO:0000256" key="4">
    <source>
        <dbReference type="ARBA" id="ARBA00022723"/>
    </source>
</evidence>
<gene>
    <name evidence="12" type="ORF">K505DRAFT_285044</name>
</gene>
<dbReference type="PANTHER" id="PTHR11685">
    <property type="entry name" value="RBR FAMILY RING FINGER AND IBR DOMAIN-CONTAINING"/>
    <property type="match status" value="1"/>
</dbReference>
<protein>
    <recommendedName>
        <fullName evidence="2">RBR-type E3 ubiquitin transferase</fullName>
        <ecNumber evidence="2">2.3.2.31</ecNumber>
    </recommendedName>
</protein>
<sequence>MQDCTVCGESLLRKEFPLLADCSHEPGICPECYAEWIATKIVDGSWREVKCPANECKVILKHHEIHRLAKAESFEQYDVLLTRNALGGDANFRWCRAPGCQSGQVHESGHAGNIFRCIACGFRVCVMHDTTWHEGETCQEYDDRVGGAKERGEQKRREEQEKASLEAIKKISKKCPGEGCGWNIQKDSGCDHMTCVQCGHEFCWVCFAPYESILLYGNDKHAKGCMYHSSRV</sequence>
<dbReference type="GO" id="GO:0016567">
    <property type="term" value="P:protein ubiquitination"/>
    <property type="evidence" value="ECO:0007669"/>
    <property type="project" value="InterPro"/>
</dbReference>
<dbReference type="CDD" id="cd20335">
    <property type="entry name" value="BRcat_RBR"/>
    <property type="match status" value="1"/>
</dbReference>
<evidence type="ECO:0000259" key="10">
    <source>
        <dbReference type="PROSITE" id="PS50089"/>
    </source>
</evidence>
<evidence type="ECO:0000256" key="7">
    <source>
        <dbReference type="ARBA" id="ARBA00022786"/>
    </source>
</evidence>
<comment type="catalytic activity">
    <reaction evidence="1">
        <text>[E2 ubiquitin-conjugating enzyme]-S-ubiquitinyl-L-cysteine + [acceptor protein]-L-lysine = [E2 ubiquitin-conjugating enzyme]-L-cysteine + [acceptor protein]-N(6)-ubiquitinyl-L-lysine.</text>
        <dbReference type="EC" id="2.3.2.31"/>
    </reaction>
</comment>
<dbReference type="Pfam" id="PF01485">
    <property type="entry name" value="IBR"/>
    <property type="match status" value="1"/>
</dbReference>
<dbReference type="Gene3D" id="3.30.40.10">
    <property type="entry name" value="Zinc/RING finger domain, C3HC4 (zinc finger)"/>
    <property type="match status" value="1"/>
</dbReference>
<dbReference type="InterPro" id="IPR031127">
    <property type="entry name" value="E3_UB_ligase_RBR"/>
</dbReference>
<dbReference type="PROSITE" id="PS51873">
    <property type="entry name" value="TRIAD"/>
    <property type="match status" value="1"/>
</dbReference>
<evidence type="ECO:0000256" key="2">
    <source>
        <dbReference type="ARBA" id="ARBA00012251"/>
    </source>
</evidence>
<keyword evidence="6 9" id="KW-0863">Zinc-finger</keyword>
<dbReference type="EC" id="2.3.2.31" evidence="2"/>
<keyword evidence="8" id="KW-0862">Zinc</keyword>
<keyword evidence="5" id="KW-0677">Repeat</keyword>
<dbReference type="InterPro" id="IPR044066">
    <property type="entry name" value="TRIAD_supradom"/>
</dbReference>
<reference evidence="12" key="1">
    <citation type="journal article" date="2020" name="Stud. Mycol.">
        <title>101 Dothideomycetes genomes: a test case for predicting lifestyles and emergence of pathogens.</title>
        <authorList>
            <person name="Haridas S."/>
            <person name="Albert R."/>
            <person name="Binder M."/>
            <person name="Bloem J."/>
            <person name="Labutti K."/>
            <person name="Salamov A."/>
            <person name="Andreopoulos B."/>
            <person name="Baker S."/>
            <person name="Barry K."/>
            <person name="Bills G."/>
            <person name="Bluhm B."/>
            <person name="Cannon C."/>
            <person name="Castanera R."/>
            <person name="Culley D."/>
            <person name="Daum C."/>
            <person name="Ezra D."/>
            <person name="Gonzalez J."/>
            <person name="Henrissat B."/>
            <person name="Kuo A."/>
            <person name="Liang C."/>
            <person name="Lipzen A."/>
            <person name="Lutzoni F."/>
            <person name="Magnuson J."/>
            <person name="Mondo S."/>
            <person name="Nolan M."/>
            <person name="Ohm R."/>
            <person name="Pangilinan J."/>
            <person name="Park H.-J."/>
            <person name="Ramirez L."/>
            <person name="Alfaro M."/>
            <person name="Sun H."/>
            <person name="Tritt A."/>
            <person name="Yoshinaga Y."/>
            <person name="Zwiers L.-H."/>
            <person name="Turgeon B."/>
            <person name="Goodwin S."/>
            <person name="Spatafora J."/>
            <person name="Crous P."/>
            <person name="Grigoriev I."/>
        </authorList>
    </citation>
    <scope>NUCLEOTIDE SEQUENCE</scope>
    <source>
        <strain evidence="12">CBS 109.77</strain>
    </source>
</reference>
<evidence type="ECO:0000259" key="11">
    <source>
        <dbReference type="PROSITE" id="PS51873"/>
    </source>
</evidence>
<evidence type="ECO:0000256" key="5">
    <source>
        <dbReference type="ARBA" id="ARBA00022737"/>
    </source>
</evidence>
<dbReference type="InterPro" id="IPR002867">
    <property type="entry name" value="IBR_dom"/>
</dbReference>
<dbReference type="Pfam" id="PF22191">
    <property type="entry name" value="IBR_1"/>
    <property type="match status" value="1"/>
</dbReference>
<keyword evidence="13" id="KW-1185">Reference proteome</keyword>
<dbReference type="AlphaFoldDB" id="A0A6A6WYQ7"/>
<dbReference type="GO" id="GO:0061630">
    <property type="term" value="F:ubiquitin protein ligase activity"/>
    <property type="evidence" value="ECO:0007669"/>
    <property type="project" value="UniProtKB-EC"/>
</dbReference>
<dbReference type="SMART" id="SM00647">
    <property type="entry name" value="IBR"/>
    <property type="match status" value="2"/>
</dbReference>
<dbReference type="PROSITE" id="PS50089">
    <property type="entry name" value="ZF_RING_2"/>
    <property type="match status" value="1"/>
</dbReference>
<evidence type="ECO:0000256" key="1">
    <source>
        <dbReference type="ARBA" id="ARBA00001798"/>
    </source>
</evidence>
<feature type="domain" description="RING-type" evidence="10">
    <location>
        <begin position="4"/>
        <end position="55"/>
    </location>
</feature>
<feature type="non-terminal residue" evidence="12">
    <location>
        <position position="232"/>
    </location>
</feature>
<dbReference type="InterPro" id="IPR013083">
    <property type="entry name" value="Znf_RING/FYVE/PHD"/>
</dbReference>
<keyword evidence="3" id="KW-0808">Transferase</keyword>
<dbReference type="GO" id="GO:0008270">
    <property type="term" value="F:zinc ion binding"/>
    <property type="evidence" value="ECO:0007669"/>
    <property type="project" value="UniProtKB-KW"/>
</dbReference>
<evidence type="ECO:0000313" key="13">
    <source>
        <dbReference type="Proteomes" id="UP000799757"/>
    </source>
</evidence>
<dbReference type="EMBL" id="MU002164">
    <property type="protein sequence ID" value="KAF2789085.1"/>
    <property type="molecule type" value="Genomic_DNA"/>
</dbReference>
<keyword evidence="4" id="KW-0479">Metal-binding</keyword>
<proteinExistence type="predicted"/>
<feature type="domain" description="RING-type" evidence="11">
    <location>
        <begin position="1"/>
        <end position="229"/>
    </location>
</feature>
<evidence type="ECO:0000256" key="6">
    <source>
        <dbReference type="ARBA" id="ARBA00022771"/>
    </source>
</evidence>
<dbReference type="InterPro" id="IPR001841">
    <property type="entry name" value="Znf_RING"/>
</dbReference>
<dbReference type="OrthoDB" id="1431934at2759"/>
<accession>A0A6A6WYQ7</accession>
<evidence type="ECO:0000256" key="3">
    <source>
        <dbReference type="ARBA" id="ARBA00022679"/>
    </source>
</evidence>
<name>A0A6A6WYQ7_9PLEO</name>
<dbReference type="Gene3D" id="1.20.120.1750">
    <property type="match status" value="1"/>
</dbReference>
<evidence type="ECO:0000313" key="12">
    <source>
        <dbReference type="EMBL" id="KAF2789085.1"/>
    </source>
</evidence>
<evidence type="ECO:0000256" key="8">
    <source>
        <dbReference type="ARBA" id="ARBA00022833"/>
    </source>
</evidence>
<dbReference type="SUPFAM" id="SSF57850">
    <property type="entry name" value="RING/U-box"/>
    <property type="match status" value="3"/>
</dbReference>